<accession>E3K7U8</accession>
<dbReference type="VEuPathDB" id="FungiDB:PGTG_06342"/>
<dbReference type="GeneID" id="10539395"/>
<keyword evidence="4" id="KW-1185">Reference proteome</keyword>
<dbReference type="InParanoid" id="E3K7U8"/>
<keyword evidence="2" id="KW-0472">Membrane</keyword>
<keyword evidence="2" id="KW-1133">Transmembrane helix</keyword>
<feature type="region of interest" description="Disordered" evidence="1">
    <location>
        <begin position="75"/>
        <end position="104"/>
    </location>
</feature>
<dbReference type="RefSeq" id="XP_003324805.1">
    <property type="nucleotide sequence ID" value="XM_003324757.1"/>
</dbReference>
<keyword evidence="2" id="KW-0812">Transmembrane</keyword>
<evidence type="ECO:0000313" key="3">
    <source>
        <dbReference type="EMBL" id="EFP80386.1"/>
    </source>
</evidence>
<protein>
    <submittedName>
        <fullName evidence="3">Uncharacterized protein</fullName>
    </submittedName>
</protein>
<reference evidence="4" key="2">
    <citation type="journal article" date="2011" name="Proc. Natl. Acad. Sci. U.S.A.">
        <title>Obligate biotrophy features unraveled by the genomic analysis of rust fungi.</title>
        <authorList>
            <person name="Duplessis S."/>
            <person name="Cuomo C.A."/>
            <person name="Lin Y.-C."/>
            <person name="Aerts A."/>
            <person name="Tisserant E."/>
            <person name="Veneault-Fourrey C."/>
            <person name="Joly D.L."/>
            <person name="Hacquard S."/>
            <person name="Amselem J."/>
            <person name="Cantarel B.L."/>
            <person name="Chiu R."/>
            <person name="Coutinho P.M."/>
            <person name="Feau N."/>
            <person name="Field M."/>
            <person name="Frey P."/>
            <person name="Gelhaye E."/>
            <person name="Goldberg J."/>
            <person name="Grabherr M.G."/>
            <person name="Kodira C.D."/>
            <person name="Kohler A."/>
            <person name="Kuees U."/>
            <person name="Lindquist E.A."/>
            <person name="Lucas S.M."/>
            <person name="Mago R."/>
            <person name="Mauceli E."/>
            <person name="Morin E."/>
            <person name="Murat C."/>
            <person name="Pangilinan J.L."/>
            <person name="Park R."/>
            <person name="Pearson M."/>
            <person name="Quesneville H."/>
            <person name="Rouhier N."/>
            <person name="Sakthikumar S."/>
            <person name="Salamov A.A."/>
            <person name="Schmutz J."/>
            <person name="Selles B."/>
            <person name="Shapiro H."/>
            <person name="Tanguay P."/>
            <person name="Tuskan G.A."/>
            <person name="Henrissat B."/>
            <person name="Van de Peer Y."/>
            <person name="Rouze P."/>
            <person name="Ellis J.G."/>
            <person name="Dodds P.N."/>
            <person name="Schein J.E."/>
            <person name="Zhong S."/>
            <person name="Hamelin R.C."/>
            <person name="Grigoriev I.V."/>
            <person name="Szabo L.J."/>
            <person name="Martin F."/>
        </authorList>
    </citation>
    <scope>NUCLEOTIDE SEQUENCE [LARGE SCALE GENOMIC DNA]</scope>
    <source>
        <strain evidence="4">CRL 75-36-700-3 / race SCCL</strain>
    </source>
</reference>
<feature type="transmembrane region" description="Helical" evidence="2">
    <location>
        <begin position="46"/>
        <end position="67"/>
    </location>
</feature>
<dbReference type="KEGG" id="pgr:PGTG_06342"/>
<evidence type="ECO:0000256" key="2">
    <source>
        <dbReference type="SAM" id="Phobius"/>
    </source>
</evidence>
<organism evidence="3 4">
    <name type="scientific">Puccinia graminis f. sp. tritici (strain CRL 75-36-700-3 / race SCCL)</name>
    <name type="common">Black stem rust fungus</name>
    <dbReference type="NCBI Taxonomy" id="418459"/>
    <lineage>
        <taxon>Eukaryota</taxon>
        <taxon>Fungi</taxon>
        <taxon>Dikarya</taxon>
        <taxon>Basidiomycota</taxon>
        <taxon>Pucciniomycotina</taxon>
        <taxon>Pucciniomycetes</taxon>
        <taxon>Pucciniales</taxon>
        <taxon>Pucciniaceae</taxon>
        <taxon>Puccinia</taxon>
    </lineage>
</organism>
<dbReference type="Proteomes" id="UP000008783">
    <property type="component" value="Unassembled WGS sequence"/>
</dbReference>
<dbReference type="HOGENOM" id="CLU_2251388_0_0_1"/>
<proteinExistence type="predicted"/>
<evidence type="ECO:0000313" key="4">
    <source>
        <dbReference type="Proteomes" id="UP000008783"/>
    </source>
</evidence>
<dbReference type="OrthoDB" id="2501115at2759"/>
<gene>
    <name evidence="3" type="ORF">PGTG_06342</name>
</gene>
<reference key="1">
    <citation type="submission" date="2007-01" db="EMBL/GenBank/DDBJ databases">
        <title>The Genome Sequence of Puccinia graminis f. sp. tritici Strain CRL 75-36-700-3.</title>
        <authorList>
            <consortium name="The Broad Institute Genome Sequencing Platform"/>
            <person name="Birren B."/>
            <person name="Lander E."/>
            <person name="Galagan J."/>
            <person name="Nusbaum C."/>
            <person name="Devon K."/>
            <person name="Cuomo C."/>
            <person name="Jaffe D."/>
            <person name="Butler J."/>
            <person name="Alvarez P."/>
            <person name="Gnerre S."/>
            <person name="Grabherr M."/>
            <person name="Mauceli E."/>
            <person name="Brockman W."/>
            <person name="Young S."/>
            <person name="LaButti K."/>
            <person name="Sykes S."/>
            <person name="DeCaprio D."/>
            <person name="Crawford M."/>
            <person name="Koehrsen M."/>
            <person name="Engels R."/>
            <person name="Montgomery P."/>
            <person name="Pearson M."/>
            <person name="Howarth C."/>
            <person name="Larson L."/>
            <person name="White J."/>
            <person name="Zeng Q."/>
            <person name="Kodira C."/>
            <person name="Yandava C."/>
            <person name="Alvarado L."/>
            <person name="O'Leary S."/>
            <person name="Szabo L."/>
            <person name="Dean R."/>
            <person name="Schein J."/>
        </authorList>
    </citation>
    <scope>NUCLEOTIDE SEQUENCE</scope>
    <source>
        <strain>CRL 75-36-700-3</strain>
    </source>
</reference>
<dbReference type="AlphaFoldDB" id="E3K7U8"/>
<feature type="compositionally biased region" description="Basic and acidic residues" evidence="1">
    <location>
        <begin position="86"/>
        <end position="96"/>
    </location>
</feature>
<name>E3K7U8_PUCGT</name>
<dbReference type="EMBL" id="DS178275">
    <property type="protein sequence ID" value="EFP80386.1"/>
    <property type="molecule type" value="Genomic_DNA"/>
</dbReference>
<evidence type="ECO:0000256" key="1">
    <source>
        <dbReference type="SAM" id="MobiDB-lite"/>
    </source>
</evidence>
<sequence>MGNAIGLSLATLLQVQVTRGRAREEGVIVRDDLTVASPAAFLEGLRAGFWLCFAALCLATLLSLVFLRKLKLLGKKKSVDSSSSSIEEKGEQKIESEGSETTSI</sequence>